<reference evidence="1" key="1">
    <citation type="submission" date="2014-09" db="EMBL/GenBank/DDBJ databases">
        <authorList>
            <person name="Magalhaes I.L.F."/>
            <person name="Oliveira U."/>
            <person name="Santos F.R."/>
            <person name="Vidigal T.H.D.A."/>
            <person name="Brescovit A.D."/>
            <person name="Santos A.J."/>
        </authorList>
    </citation>
    <scope>NUCLEOTIDE SEQUENCE</scope>
    <source>
        <tissue evidence="1">Shoot tissue taken approximately 20 cm above the soil surface</tissue>
    </source>
</reference>
<proteinExistence type="predicted"/>
<protein>
    <submittedName>
        <fullName evidence="1">Uncharacterized protein</fullName>
    </submittedName>
</protein>
<dbReference type="EMBL" id="GBRH01243703">
    <property type="protein sequence ID" value="JAD54192.1"/>
    <property type="molecule type" value="Transcribed_RNA"/>
</dbReference>
<accession>A0A0A9B4G3</accession>
<evidence type="ECO:0000313" key="1">
    <source>
        <dbReference type="EMBL" id="JAD54192.1"/>
    </source>
</evidence>
<sequence>MVLQRCFFEQNCRIQLVFGFLSNYDGDVYIKTIL</sequence>
<organism evidence="1">
    <name type="scientific">Arundo donax</name>
    <name type="common">Giant reed</name>
    <name type="synonym">Donax arundinaceus</name>
    <dbReference type="NCBI Taxonomy" id="35708"/>
    <lineage>
        <taxon>Eukaryota</taxon>
        <taxon>Viridiplantae</taxon>
        <taxon>Streptophyta</taxon>
        <taxon>Embryophyta</taxon>
        <taxon>Tracheophyta</taxon>
        <taxon>Spermatophyta</taxon>
        <taxon>Magnoliopsida</taxon>
        <taxon>Liliopsida</taxon>
        <taxon>Poales</taxon>
        <taxon>Poaceae</taxon>
        <taxon>PACMAD clade</taxon>
        <taxon>Arundinoideae</taxon>
        <taxon>Arundineae</taxon>
        <taxon>Arundo</taxon>
    </lineage>
</organism>
<dbReference type="AlphaFoldDB" id="A0A0A9B4G3"/>
<name>A0A0A9B4G3_ARUDO</name>
<reference evidence="1" key="2">
    <citation type="journal article" date="2015" name="Data Brief">
        <title>Shoot transcriptome of the giant reed, Arundo donax.</title>
        <authorList>
            <person name="Barrero R.A."/>
            <person name="Guerrero F.D."/>
            <person name="Moolhuijzen P."/>
            <person name="Goolsby J.A."/>
            <person name="Tidwell J."/>
            <person name="Bellgard S.E."/>
            <person name="Bellgard M.I."/>
        </authorList>
    </citation>
    <scope>NUCLEOTIDE SEQUENCE</scope>
    <source>
        <tissue evidence="1">Shoot tissue taken approximately 20 cm above the soil surface</tissue>
    </source>
</reference>